<sequence length="152" mass="16750">MFTEASRKESVSRGDKTRQDVEEGGQRDSEGGEDVTAQRTLLEKYCGACHCSCGHLVRRTILRCPTVQPSFSDPSHARPRAESSYCQEQGRAGEQPPTVWLCSCADGGADVRMVNADLWSFIAPLHRLCADVIQRARPASITLLRMADVRLA</sequence>
<evidence type="ECO:0000313" key="3">
    <source>
        <dbReference type="Proteomes" id="UP000518266"/>
    </source>
</evidence>
<protein>
    <submittedName>
        <fullName evidence="2">Uncharacterized protein</fullName>
    </submittedName>
</protein>
<evidence type="ECO:0000256" key="1">
    <source>
        <dbReference type="SAM" id="MobiDB-lite"/>
    </source>
</evidence>
<name>A0A7J5Z9L9_DISMA</name>
<gene>
    <name evidence="2" type="ORF">F7725_011567</name>
</gene>
<dbReference type="AlphaFoldDB" id="A0A7J5Z9L9"/>
<feature type="compositionally biased region" description="Basic and acidic residues" evidence="1">
    <location>
        <begin position="1"/>
        <end position="30"/>
    </location>
</feature>
<proteinExistence type="predicted"/>
<feature type="region of interest" description="Disordered" evidence="1">
    <location>
        <begin position="1"/>
        <end position="34"/>
    </location>
</feature>
<keyword evidence="3" id="KW-1185">Reference proteome</keyword>
<dbReference type="Proteomes" id="UP000518266">
    <property type="component" value="Unassembled WGS sequence"/>
</dbReference>
<organism evidence="2 3">
    <name type="scientific">Dissostichus mawsoni</name>
    <name type="common">Antarctic cod</name>
    <dbReference type="NCBI Taxonomy" id="36200"/>
    <lineage>
        <taxon>Eukaryota</taxon>
        <taxon>Metazoa</taxon>
        <taxon>Chordata</taxon>
        <taxon>Craniata</taxon>
        <taxon>Vertebrata</taxon>
        <taxon>Euteleostomi</taxon>
        <taxon>Actinopterygii</taxon>
        <taxon>Neopterygii</taxon>
        <taxon>Teleostei</taxon>
        <taxon>Neoteleostei</taxon>
        <taxon>Acanthomorphata</taxon>
        <taxon>Eupercaria</taxon>
        <taxon>Perciformes</taxon>
        <taxon>Notothenioidei</taxon>
        <taxon>Nototheniidae</taxon>
        <taxon>Dissostichus</taxon>
    </lineage>
</organism>
<reference evidence="2 3" key="1">
    <citation type="submission" date="2020-03" db="EMBL/GenBank/DDBJ databases">
        <title>Dissostichus mawsoni Genome sequencing and assembly.</title>
        <authorList>
            <person name="Park H."/>
        </authorList>
    </citation>
    <scope>NUCLEOTIDE SEQUENCE [LARGE SCALE GENOMIC DNA]</scope>
    <source>
        <strain evidence="2">DM0001</strain>
        <tissue evidence="2">Muscle</tissue>
    </source>
</reference>
<evidence type="ECO:0000313" key="2">
    <source>
        <dbReference type="EMBL" id="KAF3858366.1"/>
    </source>
</evidence>
<dbReference type="EMBL" id="JAAKFY010000004">
    <property type="protein sequence ID" value="KAF3858366.1"/>
    <property type="molecule type" value="Genomic_DNA"/>
</dbReference>
<comment type="caution">
    <text evidence="2">The sequence shown here is derived from an EMBL/GenBank/DDBJ whole genome shotgun (WGS) entry which is preliminary data.</text>
</comment>
<accession>A0A7J5Z9L9</accession>